<keyword evidence="3 7" id="KW-0133">Cell shape</keyword>
<dbReference type="GO" id="GO:0071972">
    <property type="term" value="F:peptidoglycan L,D-transpeptidase activity"/>
    <property type="evidence" value="ECO:0007669"/>
    <property type="project" value="TreeGrafter"/>
</dbReference>
<evidence type="ECO:0000256" key="7">
    <source>
        <dbReference type="PROSITE-ProRule" id="PRU01373"/>
    </source>
</evidence>
<dbReference type="AlphaFoldDB" id="A0A5C4JFP5"/>
<keyword evidence="4 7" id="KW-0573">Peptidoglycan synthesis</keyword>
<proteinExistence type="predicted"/>
<evidence type="ECO:0000313" key="10">
    <source>
        <dbReference type="Proteomes" id="UP000309174"/>
    </source>
</evidence>
<feature type="active site" description="Proton donor/acceptor" evidence="7">
    <location>
        <position position="320"/>
    </location>
</feature>
<dbReference type="UniPathway" id="UPA00219"/>
<keyword evidence="10" id="KW-1185">Reference proteome</keyword>
<dbReference type="Pfam" id="PF03734">
    <property type="entry name" value="YkuD"/>
    <property type="match status" value="1"/>
</dbReference>
<keyword evidence="2" id="KW-0808">Transferase</keyword>
<dbReference type="PANTHER" id="PTHR30582">
    <property type="entry name" value="L,D-TRANSPEPTIDASE"/>
    <property type="match status" value="1"/>
</dbReference>
<dbReference type="InterPro" id="IPR005490">
    <property type="entry name" value="LD_TPept_cat_dom"/>
</dbReference>
<dbReference type="PROSITE" id="PS52029">
    <property type="entry name" value="LD_TPASE"/>
    <property type="match status" value="1"/>
</dbReference>
<feature type="domain" description="L,D-TPase catalytic" evidence="8">
    <location>
        <begin position="227"/>
        <end position="362"/>
    </location>
</feature>
<dbReference type="GO" id="GO:0008360">
    <property type="term" value="P:regulation of cell shape"/>
    <property type="evidence" value="ECO:0007669"/>
    <property type="project" value="UniProtKB-UniRule"/>
</dbReference>
<dbReference type="CDD" id="cd16913">
    <property type="entry name" value="YkuD_like"/>
    <property type="match status" value="1"/>
</dbReference>
<comment type="caution">
    <text evidence="9">The sequence shown here is derived from an EMBL/GenBank/DDBJ whole genome shotgun (WGS) entry which is preliminary data.</text>
</comment>
<protein>
    <submittedName>
        <fullName evidence="9">L,D-transpeptidase</fullName>
    </submittedName>
</protein>
<evidence type="ECO:0000256" key="6">
    <source>
        <dbReference type="ARBA" id="ARBA00023316"/>
    </source>
</evidence>
<dbReference type="GO" id="GO:0016746">
    <property type="term" value="F:acyltransferase activity"/>
    <property type="evidence" value="ECO:0007669"/>
    <property type="project" value="UniProtKB-KW"/>
</dbReference>
<keyword evidence="5" id="KW-0012">Acyltransferase</keyword>
<dbReference type="Pfam" id="PF17964">
    <property type="entry name" value="Big_10"/>
    <property type="match status" value="1"/>
</dbReference>
<dbReference type="GO" id="GO:0071555">
    <property type="term" value="P:cell wall organization"/>
    <property type="evidence" value="ECO:0007669"/>
    <property type="project" value="UniProtKB-UniRule"/>
</dbReference>
<evidence type="ECO:0000256" key="5">
    <source>
        <dbReference type="ARBA" id="ARBA00023315"/>
    </source>
</evidence>
<name>A0A5C4JFP5_9ACTN</name>
<dbReference type="Gene3D" id="2.60.40.3780">
    <property type="match status" value="1"/>
</dbReference>
<dbReference type="EMBL" id="VCKW01000037">
    <property type="protein sequence ID" value="TMR03721.1"/>
    <property type="molecule type" value="Genomic_DNA"/>
</dbReference>
<dbReference type="SUPFAM" id="SSF141523">
    <property type="entry name" value="L,D-transpeptidase catalytic domain-like"/>
    <property type="match status" value="1"/>
</dbReference>
<dbReference type="InterPro" id="IPR050979">
    <property type="entry name" value="LD-transpeptidase"/>
</dbReference>
<dbReference type="GO" id="GO:0005576">
    <property type="term" value="C:extracellular region"/>
    <property type="evidence" value="ECO:0007669"/>
    <property type="project" value="TreeGrafter"/>
</dbReference>
<evidence type="ECO:0000256" key="2">
    <source>
        <dbReference type="ARBA" id="ARBA00022679"/>
    </source>
</evidence>
<evidence type="ECO:0000256" key="4">
    <source>
        <dbReference type="ARBA" id="ARBA00022984"/>
    </source>
</evidence>
<dbReference type="Proteomes" id="UP000309174">
    <property type="component" value="Unassembled WGS sequence"/>
</dbReference>
<dbReference type="PANTHER" id="PTHR30582:SF2">
    <property type="entry name" value="L,D-TRANSPEPTIDASE YCIB-RELATED"/>
    <property type="match status" value="1"/>
</dbReference>
<dbReference type="InterPro" id="IPR041280">
    <property type="entry name" value="Big_10"/>
</dbReference>
<evidence type="ECO:0000256" key="1">
    <source>
        <dbReference type="ARBA" id="ARBA00004752"/>
    </source>
</evidence>
<evidence type="ECO:0000313" key="9">
    <source>
        <dbReference type="EMBL" id="TMR03721.1"/>
    </source>
</evidence>
<dbReference type="OrthoDB" id="5242354at2"/>
<reference evidence="9 10" key="1">
    <citation type="submission" date="2019-05" db="EMBL/GenBank/DDBJ databases">
        <title>Draft genome sequence of Actinomadura sp. 14C53.</title>
        <authorList>
            <person name="Saricaoglu S."/>
            <person name="Isik K."/>
        </authorList>
    </citation>
    <scope>NUCLEOTIDE SEQUENCE [LARGE SCALE GENOMIC DNA]</scope>
    <source>
        <strain evidence="9 10">14C53</strain>
    </source>
</reference>
<keyword evidence="6 7" id="KW-0961">Cell wall biogenesis/degradation</keyword>
<organism evidence="9 10">
    <name type="scientific">Actinomadura soli</name>
    <dbReference type="NCBI Taxonomy" id="2508997"/>
    <lineage>
        <taxon>Bacteria</taxon>
        <taxon>Bacillati</taxon>
        <taxon>Actinomycetota</taxon>
        <taxon>Actinomycetes</taxon>
        <taxon>Streptosporangiales</taxon>
        <taxon>Thermomonosporaceae</taxon>
        <taxon>Actinomadura</taxon>
    </lineage>
</organism>
<dbReference type="InterPro" id="IPR038063">
    <property type="entry name" value="Transpep_catalytic_dom"/>
</dbReference>
<dbReference type="RefSeq" id="WP_138644770.1">
    <property type="nucleotide sequence ID" value="NZ_VCKW01000037.1"/>
</dbReference>
<accession>A0A5C4JFP5</accession>
<gene>
    <name evidence="9" type="ORF">ETD83_09915</name>
</gene>
<dbReference type="GO" id="GO:0018104">
    <property type="term" value="P:peptidoglycan-protein cross-linking"/>
    <property type="evidence" value="ECO:0007669"/>
    <property type="project" value="TreeGrafter"/>
</dbReference>
<evidence type="ECO:0000256" key="3">
    <source>
        <dbReference type="ARBA" id="ARBA00022960"/>
    </source>
</evidence>
<dbReference type="Gene3D" id="2.60.40.3710">
    <property type="match status" value="1"/>
</dbReference>
<evidence type="ECO:0000259" key="8">
    <source>
        <dbReference type="PROSITE" id="PS52029"/>
    </source>
</evidence>
<feature type="active site" description="Nucleophile" evidence="7">
    <location>
        <position position="338"/>
    </location>
</feature>
<comment type="pathway">
    <text evidence="1 7">Cell wall biogenesis; peptidoglycan biosynthesis.</text>
</comment>
<dbReference type="Gene3D" id="2.40.440.10">
    <property type="entry name" value="L,D-transpeptidase catalytic domain-like"/>
    <property type="match status" value="1"/>
</dbReference>
<sequence length="397" mass="42925">MAGVVLLLTTACSGGEKEDGVTVGEKADAGVPQVTINPGDGNKKAEPEDGVVVTAAGGTLEQVTVTLKGKPVDGEMAADKASWKSRTLRPGSKYQVTAVARSPQGKTATVNAAFATLKAAKELDILDVTPAKNEKVGVGMPIQVVFNRPVDDKKAVERVLDVKSTKPATGAWNWANDTTVIFRTKNGEYWQPNQNVTFSAKLSGVRAGKKTYGVDDFTRKFRIGDSHIVTISTKKKRAVVKRNGKTVRTWPVSTGKGGRVVNGVDTYLTTSGIHLTMGKENPAIMTSEWMGVDPKDKKNGGYREVIPHAVRISNSGEYIHSMAATVWAQGRQNVSHGCVNSPPKDAQWFYNWSYRGDPVIITGSKRGLDPWNGWSYYQMSWSKWVKGGALDRPVTTG</sequence>